<dbReference type="GO" id="GO:0005524">
    <property type="term" value="F:ATP binding"/>
    <property type="evidence" value="ECO:0007669"/>
    <property type="project" value="UniProtKB-KW"/>
</dbReference>
<dbReference type="SUPFAM" id="SSF52540">
    <property type="entry name" value="P-loop containing nucleoside triphosphate hydrolases"/>
    <property type="match status" value="1"/>
</dbReference>
<dbReference type="SMART" id="SM00382">
    <property type="entry name" value="AAA"/>
    <property type="match status" value="1"/>
</dbReference>
<feature type="domain" description="ABC transporter" evidence="4">
    <location>
        <begin position="9"/>
        <end position="239"/>
    </location>
</feature>
<dbReference type="KEGG" id="psyt:DSAG12_03111"/>
<dbReference type="InterPro" id="IPR027417">
    <property type="entry name" value="P-loop_NTPase"/>
</dbReference>
<name>A0A5B9DD84_9ARCH</name>
<keyword evidence="6" id="KW-1185">Reference proteome</keyword>
<gene>
    <name evidence="5" type="ORF">DSAG12_03111</name>
</gene>
<dbReference type="InterPro" id="IPR051782">
    <property type="entry name" value="ABC_Transporter_VariousFunc"/>
</dbReference>
<evidence type="ECO:0000313" key="6">
    <source>
        <dbReference type="Proteomes" id="UP000321408"/>
    </source>
</evidence>
<dbReference type="PROSITE" id="PS50893">
    <property type="entry name" value="ABC_TRANSPORTER_2"/>
    <property type="match status" value="1"/>
</dbReference>
<reference evidence="5 6" key="2">
    <citation type="journal article" date="2024" name="Int. J. Syst. Evol. Microbiol.">
        <title>Promethearchaeum syntrophicum gen. nov., sp. nov., an anaerobic, obligately syntrophic archaeon, the first isolate of the lineage 'Asgard' archaea, and proposal of the new archaeal phylum Promethearchaeota phyl. nov. and kingdom Promethearchaeati regn. nov.</title>
        <authorList>
            <person name="Imachi H."/>
            <person name="Nobu M.K."/>
            <person name="Kato S."/>
            <person name="Takaki Y."/>
            <person name="Miyazaki M."/>
            <person name="Miyata M."/>
            <person name="Ogawara M."/>
            <person name="Saito Y."/>
            <person name="Sakai S."/>
            <person name="Tahara Y.O."/>
            <person name="Takano Y."/>
            <person name="Tasumi E."/>
            <person name="Uematsu K."/>
            <person name="Yoshimura T."/>
            <person name="Itoh T."/>
            <person name="Ohkuma M."/>
            <person name="Takai K."/>
        </authorList>
    </citation>
    <scope>NUCLEOTIDE SEQUENCE [LARGE SCALE GENOMIC DNA]</scope>
    <source>
        <strain evidence="5 6">MK-D1</strain>
    </source>
</reference>
<dbReference type="GeneID" id="41331082"/>
<dbReference type="Gene3D" id="3.40.50.300">
    <property type="entry name" value="P-loop containing nucleotide triphosphate hydrolases"/>
    <property type="match status" value="1"/>
</dbReference>
<keyword evidence="1" id="KW-0813">Transport</keyword>
<dbReference type="AlphaFoldDB" id="A0A5B9DD84"/>
<accession>A0A5B9DD84</accession>
<evidence type="ECO:0000256" key="3">
    <source>
        <dbReference type="ARBA" id="ARBA00022840"/>
    </source>
</evidence>
<dbReference type="Pfam" id="PF00005">
    <property type="entry name" value="ABC_tran"/>
    <property type="match status" value="1"/>
</dbReference>
<evidence type="ECO:0000259" key="4">
    <source>
        <dbReference type="PROSITE" id="PS50893"/>
    </source>
</evidence>
<keyword evidence="3 5" id="KW-0067">ATP-binding</keyword>
<evidence type="ECO:0000256" key="2">
    <source>
        <dbReference type="ARBA" id="ARBA00022741"/>
    </source>
</evidence>
<organism evidence="5 6">
    <name type="scientific">Promethearchaeum syntrophicum</name>
    <dbReference type="NCBI Taxonomy" id="2594042"/>
    <lineage>
        <taxon>Archaea</taxon>
        <taxon>Promethearchaeati</taxon>
        <taxon>Promethearchaeota</taxon>
        <taxon>Promethearchaeia</taxon>
        <taxon>Promethearchaeales</taxon>
        <taxon>Promethearchaeaceae</taxon>
        <taxon>Promethearchaeum</taxon>
    </lineage>
</organism>
<dbReference type="PANTHER" id="PTHR42939:SF1">
    <property type="entry name" value="ABC TRANSPORTER ATP-BINDING PROTEIN ALBC-RELATED"/>
    <property type="match status" value="1"/>
</dbReference>
<keyword evidence="2" id="KW-0547">Nucleotide-binding</keyword>
<evidence type="ECO:0000256" key="1">
    <source>
        <dbReference type="ARBA" id="ARBA00022448"/>
    </source>
</evidence>
<evidence type="ECO:0000313" key="5">
    <source>
        <dbReference type="EMBL" id="QEE17279.1"/>
    </source>
</evidence>
<proteinExistence type="predicted"/>
<dbReference type="EMBL" id="CP042905">
    <property type="protein sequence ID" value="QEE17279.1"/>
    <property type="molecule type" value="Genomic_DNA"/>
</dbReference>
<sequence>MENYENLTIKVEKLSKSFKEVQAVNDLSFHIKKGEIYGLLGPNGAGKTTTIKLILGLLEPEVGNISVLGLDPEKNEIEIKNQVGYVSEEPLIYKSLTPKELFNFIASIRKLDGDKTTPKLAQYLESLSAVEYYERLISTLSRGNKQKIQIIAAIMHDPEILIMDEPLTGLDAKSVKVVKEILELHTNRGGAVLFSTHIMEIAEDICDRIGIINQGKMVAEGTMETLKQSVSAMGENLDLEDIFLKLTEQDDSINHIIENLRKTMNL</sequence>
<dbReference type="PANTHER" id="PTHR42939">
    <property type="entry name" value="ABC TRANSPORTER ATP-BINDING PROTEIN ALBC-RELATED"/>
    <property type="match status" value="1"/>
</dbReference>
<protein>
    <submittedName>
        <fullName evidence="5">ABC transporter ATP-binding protein</fullName>
    </submittedName>
</protein>
<dbReference type="OrthoDB" id="87732at2157"/>
<reference evidence="5 6" key="1">
    <citation type="journal article" date="2020" name="Nature">
        <title>Isolation of an archaeon at the prokaryote-eukaryote interface.</title>
        <authorList>
            <person name="Imachi H."/>
            <person name="Nobu M.K."/>
            <person name="Nakahara N."/>
            <person name="Morono Y."/>
            <person name="Ogawara M."/>
            <person name="Takaki Y."/>
            <person name="Takano Y."/>
            <person name="Uematsu K."/>
            <person name="Ikuta T."/>
            <person name="Ito M."/>
            <person name="Matsui Y."/>
            <person name="Miyazaki M."/>
            <person name="Murata K."/>
            <person name="Saito Y."/>
            <person name="Sakai S."/>
            <person name="Song C."/>
            <person name="Tasumi E."/>
            <person name="Yamanaka Y."/>
            <person name="Yamaguchi T."/>
            <person name="Kamagata Y."/>
            <person name="Tamaki H."/>
            <person name="Takai K."/>
        </authorList>
    </citation>
    <scope>NUCLEOTIDE SEQUENCE [LARGE SCALE GENOMIC DNA]</scope>
    <source>
        <strain evidence="5 6">MK-D1</strain>
    </source>
</reference>
<dbReference type="InterPro" id="IPR003593">
    <property type="entry name" value="AAA+_ATPase"/>
</dbReference>
<dbReference type="GO" id="GO:0016887">
    <property type="term" value="F:ATP hydrolysis activity"/>
    <property type="evidence" value="ECO:0007669"/>
    <property type="project" value="InterPro"/>
</dbReference>
<dbReference type="InterPro" id="IPR003439">
    <property type="entry name" value="ABC_transporter-like_ATP-bd"/>
</dbReference>
<dbReference type="CDD" id="cd03230">
    <property type="entry name" value="ABC_DR_subfamily_A"/>
    <property type="match status" value="1"/>
</dbReference>
<dbReference type="Proteomes" id="UP000321408">
    <property type="component" value="Chromosome"/>
</dbReference>
<dbReference type="RefSeq" id="WP_162306764.1">
    <property type="nucleotide sequence ID" value="NZ_CP042905.2"/>
</dbReference>